<evidence type="ECO:0000313" key="19">
    <source>
        <dbReference type="Proteomes" id="UP000057213"/>
    </source>
</evidence>
<evidence type="ECO:0000256" key="7">
    <source>
        <dbReference type="ARBA" id="ARBA00022781"/>
    </source>
</evidence>
<keyword evidence="4 15" id="KW-1003">Cell membrane</keyword>
<dbReference type="CDD" id="cd06503">
    <property type="entry name" value="ATP-synt_Fo_b"/>
    <property type="match status" value="1"/>
</dbReference>
<dbReference type="EMBL" id="CP010401">
    <property type="protein sequence ID" value="ALE04083.1"/>
    <property type="molecule type" value="Genomic_DNA"/>
</dbReference>
<evidence type="ECO:0000256" key="12">
    <source>
        <dbReference type="ARBA" id="ARBA00025198"/>
    </source>
</evidence>
<dbReference type="GO" id="GO:0045259">
    <property type="term" value="C:proton-transporting ATP synthase complex"/>
    <property type="evidence" value="ECO:0007669"/>
    <property type="project" value="UniProtKB-KW"/>
</dbReference>
<evidence type="ECO:0000256" key="5">
    <source>
        <dbReference type="ARBA" id="ARBA00022547"/>
    </source>
</evidence>
<dbReference type="Gene3D" id="6.10.250.1580">
    <property type="match status" value="1"/>
</dbReference>
<evidence type="ECO:0000256" key="17">
    <source>
        <dbReference type="SAM" id="Coils"/>
    </source>
</evidence>
<dbReference type="PANTHER" id="PTHR33445">
    <property type="entry name" value="ATP SYNTHASE SUBUNIT B', CHLOROPLASTIC"/>
    <property type="match status" value="1"/>
</dbReference>
<dbReference type="STRING" id="1318743.PU02_1269"/>
<dbReference type="InterPro" id="IPR002146">
    <property type="entry name" value="ATP_synth_b/b'su_bac/chlpt"/>
</dbReference>
<dbReference type="PATRIC" id="fig|1318743.3.peg.1285"/>
<evidence type="ECO:0000256" key="8">
    <source>
        <dbReference type="ARBA" id="ARBA00022989"/>
    </source>
</evidence>
<dbReference type="GO" id="GO:0046933">
    <property type="term" value="F:proton-transporting ATP synthase activity, rotational mechanism"/>
    <property type="evidence" value="ECO:0007669"/>
    <property type="project" value="UniProtKB-UniRule"/>
</dbReference>
<keyword evidence="19" id="KW-1185">Reference proteome</keyword>
<dbReference type="RefSeq" id="WP_053944526.1">
    <property type="nucleotide sequence ID" value="NZ_CP010401.1"/>
</dbReference>
<keyword evidence="11 15" id="KW-0066">ATP synthesis</keyword>
<dbReference type="AlphaFoldDB" id="A0A0M4L7U8"/>
<organism evidence="18 19">
    <name type="scientific">Bartonella ancashensis</name>
    <dbReference type="NCBI Taxonomy" id="1318743"/>
    <lineage>
        <taxon>Bacteria</taxon>
        <taxon>Pseudomonadati</taxon>
        <taxon>Pseudomonadota</taxon>
        <taxon>Alphaproteobacteria</taxon>
        <taxon>Hyphomicrobiales</taxon>
        <taxon>Bartonellaceae</taxon>
        <taxon>Bartonella</taxon>
    </lineage>
</organism>
<gene>
    <name evidence="15" type="primary">atpF</name>
    <name evidence="18" type="ORF">PU02_1269</name>
</gene>
<dbReference type="OrthoDB" id="9805716at2"/>
<dbReference type="PANTHER" id="PTHR33445:SF1">
    <property type="entry name" value="ATP SYNTHASE SUBUNIT B"/>
    <property type="match status" value="1"/>
</dbReference>
<dbReference type="GO" id="GO:0005886">
    <property type="term" value="C:plasma membrane"/>
    <property type="evidence" value="ECO:0007669"/>
    <property type="project" value="UniProtKB-SubCell"/>
</dbReference>
<evidence type="ECO:0000256" key="4">
    <source>
        <dbReference type="ARBA" id="ARBA00022475"/>
    </source>
</evidence>
<sequence>MFVSTACARAVEASMGYAEKTQQHADRVFPPFDLSYFCSHFFWLVLSFGLFYIFISRVIVPRIGGIIETRQGRIASDLDQAMRMKQEADSIVEMYEKKLTEARLQAHLVTQKMSNEIKEKSELERKEIRENLERSLVDAENRIAEMRDEAVQHIDSIAGEIVPEIVKKLMDADVSRGSVNSAIKAVAH</sequence>
<keyword evidence="18" id="KW-0378">Hydrolase</keyword>
<comment type="subcellular location">
    <subcellularLocation>
        <location evidence="1">Cell inner membrane</location>
        <topology evidence="1">Single-pass membrane protein</topology>
    </subcellularLocation>
    <subcellularLocation>
        <location evidence="15">Cell membrane</location>
        <topology evidence="15">Single-pass membrane protein</topology>
    </subcellularLocation>
</comment>
<comment type="function">
    <text evidence="12 15">F(1)F(0) ATP synthase produces ATP from ADP in the presence of a proton or sodium gradient. F-type ATPases consist of two structural domains, F(1) containing the extramembraneous catalytic core and F(0) containing the membrane proton channel, linked together by a central stalk and a peripheral stalk. During catalysis, ATP synthesis in the catalytic domain of F(1) is coupled via a rotary mechanism of the central stalk subunits to proton translocation.</text>
</comment>
<evidence type="ECO:0000256" key="3">
    <source>
        <dbReference type="ARBA" id="ARBA00022448"/>
    </source>
</evidence>
<keyword evidence="8 15" id="KW-1133">Transmembrane helix</keyword>
<evidence type="ECO:0000256" key="10">
    <source>
        <dbReference type="ARBA" id="ARBA00023136"/>
    </source>
</evidence>
<dbReference type="Pfam" id="PF00430">
    <property type="entry name" value="ATP-synt_B"/>
    <property type="match status" value="1"/>
</dbReference>
<keyword evidence="9 15" id="KW-0406">Ion transport</keyword>
<feature type="transmembrane region" description="Helical" evidence="15">
    <location>
        <begin position="41"/>
        <end position="60"/>
    </location>
</feature>
<dbReference type="GO" id="GO:0016787">
    <property type="term" value="F:hydrolase activity"/>
    <property type="evidence" value="ECO:0007669"/>
    <property type="project" value="UniProtKB-KW"/>
</dbReference>
<dbReference type="InterPro" id="IPR050059">
    <property type="entry name" value="ATP_synthase_B_chain"/>
</dbReference>
<evidence type="ECO:0000256" key="1">
    <source>
        <dbReference type="ARBA" id="ARBA00004377"/>
    </source>
</evidence>
<evidence type="ECO:0000256" key="9">
    <source>
        <dbReference type="ARBA" id="ARBA00023065"/>
    </source>
</evidence>
<keyword evidence="7 15" id="KW-0375">Hydrogen ion transport</keyword>
<proteinExistence type="inferred from homology"/>
<evidence type="ECO:0000256" key="6">
    <source>
        <dbReference type="ARBA" id="ARBA00022692"/>
    </source>
</evidence>
<reference evidence="18 19" key="1">
    <citation type="journal article" date="2015" name="Genome Announc.">
        <title>Complete Genome Sequence of Bartonella ancashensis Strain 20.00, Isolated from the Blood of a Patient with Verruga Peruana.</title>
        <authorList>
            <person name="Hang J."/>
            <person name="Mullins K.E."/>
            <person name="Clifford R.J."/>
            <person name="Onmus-Leone F."/>
            <person name="Yang Y."/>
            <person name="Jiang J."/>
            <person name="Leguia M."/>
            <person name="Kasper M.R."/>
            <person name="Maguina C."/>
            <person name="Lesho E.P."/>
            <person name="Jarman R.G."/>
            <person name="Richards A.L."/>
            <person name="Blazes D."/>
        </authorList>
    </citation>
    <scope>NUCLEOTIDE SEQUENCE [LARGE SCALE GENOMIC DNA]</scope>
    <source>
        <strain evidence="18 19">20.00</strain>
    </source>
</reference>
<evidence type="ECO:0000256" key="14">
    <source>
        <dbReference type="ARBA" id="ARBA00025830"/>
    </source>
</evidence>
<evidence type="ECO:0000313" key="18">
    <source>
        <dbReference type="EMBL" id="ALE04083.1"/>
    </source>
</evidence>
<keyword evidence="17" id="KW-0175">Coiled coil</keyword>
<dbReference type="Proteomes" id="UP000057213">
    <property type="component" value="Chromosome"/>
</dbReference>
<evidence type="ECO:0000256" key="13">
    <source>
        <dbReference type="ARBA" id="ARBA00025614"/>
    </source>
</evidence>
<dbReference type="KEGG" id="banc:PU02_1269"/>
<comment type="function">
    <text evidence="13">Component of the F(0) channel, it forms part of the peripheral stalk, linking F(1) to F(0). The b'-subunit is a diverged and duplicated form of b found in plants and photosynthetic bacteria.</text>
</comment>
<evidence type="ECO:0000256" key="2">
    <source>
        <dbReference type="ARBA" id="ARBA00005513"/>
    </source>
</evidence>
<keyword evidence="5 15" id="KW-0138">CF(0)</keyword>
<keyword evidence="10 15" id="KW-0472">Membrane</keyword>
<feature type="coiled-coil region" evidence="17">
    <location>
        <begin position="78"/>
        <end position="156"/>
    </location>
</feature>
<accession>A0A0M4L7U8</accession>
<evidence type="ECO:0000256" key="16">
    <source>
        <dbReference type="RuleBase" id="RU003848"/>
    </source>
</evidence>
<evidence type="ECO:0000256" key="15">
    <source>
        <dbReference type="HAMAP-Rule" id="MF_01398"/>
    </source>
</evidence>
<dbReference type="NCBIfam" id="NF006612">
    <property type="entry name" value="PRK09174.1"/>
    <property type="match status" value="1"/>
</dbReference>
<dbReference type="GO" id="GO:0046961">
    <property type="term" value="F:proton-transporting ATPase activity, rotational mechanism"/>
    <property type="evidence" value="ECO:0007669"/>
    <property type="project" value="TreeGrafter"/>
</dbReference>
<keyword evidence="3 15" id="KW-0813">Transport</keyword>
<comment type="subunit">
    <text evidence="14 15">F-type ATPases have 2 components, F(1) - the catalytic core - and F(0) - the membrane proton channel. F(1) has five subunits: alpha(3), beta(3), gamma(1), delta(1), epsilon(1). F(0) has three main subunits: a(1), b(2) and c(10-14). The alpha and beta chains form an alternating ring which encloses part of the gamma chain. F(1) is attached to F(0) by a central stalk formed by the gamma and epsilon chains, while a peripheral stalk is formed by the delta and b chains.</text>
</comment>
<name>A0A0M4L7U8_9HYPH</name>
<keyword evidence="6 15" id="KW-0812">Transmembrane</keyword>
<evidence type="ECO:0000256" key="11">
    <source>
        <dbReference type="ARBA" id="ARBA00023310"/>
    </source>
</evidence>
<comment type="similarity">
    <text evidence="2 15 16">Belongs to the ATPase B chain family.</text>
</comment>
<protein>
    <recommendedName>
        <fullName evidence="15">ATP synthase subunit b</fullName>
    </recommendedName>
    <alternativeName>
        <fullName evidence="15">ATP synthase F(0) sector subunit b</fullName>
    </alternativeName>
    <alternativeName>
        <fullName evidence="15">ATPase subunit I</fullName>
    </alternativeName>
    <alternativeName>
        <fullName evidence="15">F-type ATPase subunit b</fullName>
        <shortName evidence="15">F-ATPase subunit b</shortName>
    </alternativeName>
</protein>
<dbReference type="HAMAP" id="MF_01398">
    <property type="entry name" value="ATP_synth_b_bprime"/>
    <property type="match status" value="1"/>
</dbReference>